<evidence type="ECO:0008006" key="4">
    <source>
        <dbReference type="Google" id="ProtNLM"/>
    </source>
</evidence>
<keyword evidence="1" id="KW-0472">Membrane</keyword>
<feature type="transmembrane region" description="Helical" evidence="1">
    <location>
        <begin position="14"/>
        <end position="33"/>
    </location>
</feature>
<keyword evidence="3" id="KW-1185">Reference proteome</keyword>
<name>A0A934PR67_9SPHI</name>
<organism evidence="2 3">
    <name type="scientific">Mucilaginibacter segetis</name>
    <dbReference type="NCBI Taxonomy" id="2793071"/>
    <lineage>
        <taxon>Bacteria</taxon>
        <taxon>Pseudomonadati</taxon>
        <taxon>Bacteroidota</taxon>
        <taxon>Sphingobacteriia</taxon>
        <taxon>Sphingobacteriales</taxon>
        <taxon>Sphingobacteriaceae</taxon>
        <taxon>Mucilaginibacter</taxon>
    </lineage>
</organism>
<dbReference type="RefSeq" id="WP_200063307.1">
    <property type="nucleotide sequence ID" value="NZ_JAEHFW010000001.1"/>
</dbReference>
<evidence type="ECO:0000313" key="2">
    <source>
        <dbReference type="EMBL" id="MBK0377952.1"/>
    </source>
</evidence>
<comment type="caution">
    <text evidence="2">The sequence shown here is derived from an EMBL/GenBank/DDBJ whole genome shotgun (WGS) entry which is preliminary data.</text>
</comment>
<gene>
    <name evidence="2" type="ORF">I5M19_01430</name>
</gene>
<evidence type="ECO:0000313" key="3">
    <source>
        <dbReference type="Proteomes" id="UP000613193"/>
    </source>
</evidence>
<proteinExistence type="predicted"/>
<accession>A0A934PR67</accession>
<keyword evidence="1" id="KW-1133">Transmembrane helix</keyword>
<dbReference type="Proteomes" id="UP000613193">
    <property type="component" value="Unassembled WGS sequence"/>
</dbReference>
<protein>
    <recommendedName>
        <fullName evidence="4">DUF748 domain-containing protein</fullName>
    </recommendedName>
</protein>
<dbReference type="AlphaFoldDB" id="A0A934PR67"/>
<evidence type="ECO:0000256" key="1">
    <source>
        <dbReference type="SAM" id="Phobius"/>
    </source>
</evidence>
<reference evidence="2" key="1">
    <citation type="submission" date="2020-12" db="EMBL/GenBank/DDBJ databases">
        <title>Bacterial novel species Mucilaginibacter sp. SD-g isolated from soil.</title>
        <authorList>
            <person name="Jung H.-Y."/>
        </authorList>
    </citation>
    <scope>NUCLEOTIDE SEQUENCE</scope>
    <source>
        <strain evidence="2">SD-g</strain>
    </source>
</reference>
<sequence>MENKPVENKPIRKWPIILLAVLLVLSGGGYYFYKHYLAHDKWKPYVQAELKAIVLKATDSLYHIEYSDFDLDLASGDVELSDFKLVPDTNVYLKMVANQSAPDNLFILGVKKLTIKNLGARKAYQDKILNIHNITIDKPSLTIINKRYAFNDTVEVGRPKTLYQMVKGTFKQLRVDTISLKDVSLDYINKSNKVVKKTALNHLNINISDVFIDSLSAKDTSRFYYTKGIEVKIKDYEIKTPDSLYKARLKQIYFSTSQRKIVLDKVDYLPRYSKTDFYHKTKKPGDIFTLNFKQIAINNIDLQRFLRDQKLYANTMDIADADVEIYSNNAYKGVKTIKTGNDPHQALQKLSLDMKLNRINIKSTDITYLEADATSGYTGVISFKNTSGYLLNVTNDEAAKKADHYMTAHINTHFMNVAPLTVNFKFNLTAKNGAFNYNGTLGKFDGKILDKLVKPLALVHVESADIDKLNFNVDANNYYGKGHLEFYYHNLKIQLLKKEEGKKALQKQGFVSTLANTFIIDDDNPDDKGKLRPGPISLKRDPTWSFFSFLYKGLLDGLKPSVGYDEKTESKVKNTVKKVNKFFDKINIFKSDKDKKDDKKNKR</sequence>
<keyword evidence="1" id="KW-0812">Transmembrane</keyword>
<dbReference type="EMBL" id="JAEHFW010000001">
    <property type="protein sequence ID" value="MBK0377952.1"/>
    <property type="molecule type" value="Genomic_DNA"/>
</dbReference>